<evidence type="ECO:0000256" key="3">
    <source>
        <dbReference type="RuleBase" id="RU361235"/>
    </source>
</evidence>
<name>A0A7J7IUY8_BUGNE</name>
<keyword evidence="2 3" id="KW-0378">Hydrolase</keyword>
<keyword evidence="6" id="KW-1185">Reference proteome</keyword>
<dbReference type="EC" id="3.1.1.-" evidence="3"/>
<dbReference type="EMBL" id="VXIV02003439">
    <property type="protein sequence ID" value="KAF6017038.1"/>
    <property type="molecule type" value="Genomic_DNA"/>
</dbReference>
<dbReference type="Gene3D" id="3.40.50.1820">
    <property type="entry name" value="alpha/beta hydrolase"/>
    <property type="match status" value="2"/>
</dbReference>
<evidence type="ECO:0000256" key="1">
    <source>
        <dbReference type="ARBA" id="ARBA00005964"/>
    </source>
</evidence>
<dbReference type="PANTHER" id="PTHR43903">
    <property type="entry name" value="NEUROLIGIN"/>
    <property type="match status" value="1"/>
</dbReference>
<dbReference type="SUPFAM" id="SSF53474">
    <property type="entry name" value="alpha/beta-Hydrolases"/>
    <property type="match status" value="1"/>
</dbReference>
<dbReference type="OrthoDB" id="6147159at2759"/>
<dbReference type="Proteomes" id="UP000593567">
    <property type="component" value="Unassembled WGS sequence"/>
</dbReference>
<proteinExistence type="inferred from homology"/>
<evidence type="ECO:0000256" key="2">
    <source>
        <dbReference type="ARBA" id="ARBA00022801"/>
    </source>
</evidence>
<dbReference type="Pfam" id="PF00135">
    <property type="entry name" value="COesterase"/>
    <property type="match status" value="1"/>
</dbReference>
<evidence type="ECO:0000259" key="4">
    <source>
        <dbReference type="Pfam" id="PF00135"/>
    </source>
</evidence>
<dbReference type="PROSITE" id="PS00122">
    <property type="entry name" value="CARBOXYLESTERASE_B_1"/>
    <property type="match status" value="1"/>
</dbReference>
<dbReference type="InterPro" id="IPR051093">
    <property type="entry name" value="Neuroligin/BSAL"/>
</dbReference>
<dbReference type="InterPro" id="IPR029058">
    <property type="entry name" value="AB_hydrolase_fold"/>
</dbReference>
<dbReference type="GO" id="GO:0016787">
    <property type="term" value="F:hydrolase activity"/>
    <property type="evidence" value="ECO:0007669"/>
    <property type="project" value="UniProtKB-KW"/>
</dbReference>
<feature type="domain" description="Carboxylesterase type B" evidence="4">
    <location>
        <begin position="2"/>
        <end position="131"/>
    </location>
</feature>
<comment type="caution">
    <text evidence="5">The sequence shown here is derived from an EMBL/GenBank/DDBJ whole genome shotgun (WGS) entry which is preliminary data.</text>
</comment>
<evidence type="ECO:0000313" key="5">
    <source>
        <dbReference type="EMBL" id="KAF6017038.1"/>
    </source>
</evidence>
<protein>
    <recommendedName>
        <fullName evidence="3">Carboxylic ester hydrolase</fullName>
        <ecNumber evidence="3">3.1.1.-</ecNumber>
    </recommendedName>
</protein>
<evidence type="ECO:0000313" key="6">
    <source>
        <dbReference type="Proteomes" id="UP000593567"/>
    </source>
</evidence>
<dbReference type="AlphaFoldDB" id="A0A7J7IUY8"/>
<comment type="similarity">
    <text evidence="1 3">Belongs to the type-B carboxylesterase/lipase family.</text>
</comment>
<reference evidence="5" key="1">
    <citation type="submission" date="2020-06" db="EMBL/GenBank/DDBJ databases">
        <title>Draft genome of Bugula neritina, a colonial animal packing powerful symbionts and potential medicines.</title>
        <authorList>
            <person name="Rayko M."/>
        </authorList>
    </citation>
    <scope>NUCLEOTIDE SEQUENCE [LARGE SCALE GENOMIC DNA]</scope>
    <source>
        <strain evidence="5">Kwan_BN1</strain>
    </source>
</reference>
<dbReference type="InterPro" id="IPR002018">
    <property type="entry name" value="CarbesteraseB"/>
</dbReference>
<gene>
    <name evidence="5" type="ORF">EB796_024659</name>
</gene>
<sequence>MGEEDCLFLDITVPGGVQLGAKKPVMVWIHGGGFVLSSGSSYIGAAIATAGDVIVVTINYRLGVLGFLTDNKWGAAGNLIYIKGTGNYGLWDQRAALLWVKQNIAQFGGDPDLVTIFGCSAGAASVSAHTIGDEKIVESNVRQLEQHSAGEKPTYAYYFTEKHKTNPLASLWTLPDWLKVSADHGDEVAFVFGGSLIKEAAKTDPLWRVVFNTLRKEIK</sequence>
<dbReference type="InterPro" id="IPR019826">
    <property type="entry name" value="Carboxylesterase_B_AS"/>
</dbReference>
<accession>A0A7J7IUY8</accession>
<organism evidence="5 6">
    <name type="scientific">Bugula neritina</name>
    <name type="common">Brown bryozoan</name>
    <name type="synonym">Sertularia neritina</name>
    <dbReference type="NCBI Taxonomy" id="10212"/>
    <lineage>
        <taxon>Eukaryota</taxon>
        <taxon>Metazoa</taxon>
        <taxon>Spiralia</taxon>
        <taxon>Lophotrochozoa</taxon>
        <taxon>Bryozoa</taxon>
        <taxon>Gymnolaemata</taxon>
        <taxon>Cheilostomatida</taxon>
        <taxon>Flustrina</taxon>
        <taxon>Buguloidea</taxon>
        <taxon>Bugulidae</taxon>
        <taxon>Bugula</taxon>
    </lineage>
</organism>